<feature type="transmembrane region" description="Helical" evidence="7">
    <location>
        <begin position="155"/>
        <end position="179"/>
    </location>
</feature>
<dbReference type="EMBL" id="QJJK01000002">
    <property type="protein sequence ID" value="PXW63497.1"/>
    <property type="molecule type" value="Genomic_DNA"/>
</dbReference>
<keyword evidence="4 7" id="KW-0812">Transmembrane</keyword>
<dbReference type="GO" id="GO:0055085">
    <property type="term" value="P:transmembrane transport"/>
    <property type="evidence" value="ECO:0007669"/>
    <property type="project" value="InterPro"/>
</dbReference>
<dbReference type="Gene3D" id="1.10.3720.10">
    <property type="entry name" value="MetI-like"/>
    <property type="match status" value="1"/>
</dbReference>
<reference evidence="9 10" key="1">
    <citation type="submission" date="2018-05" db="EMBL/GenBank/DDBJ databases">
        <title>Genomic Encyclopedia of Type Strains, Phase IV (KMG-IV): sequencing the most valuable type-strain genomes for metagenomic binning, comparative biology and taxonomic classification.</title>
        <authorList>
            <person name="Goeker M."/>
        </authorList>
    </citation>
    <scope>NUCLEOTIDE SEQUENCE [LARGE SCALE GENOMIC DNA]</scope>
    <source>
        <strain evidence="9 10">DSM 6462</strain>
    </source>
</reference>
<comment type="similarity">
    <text evidence="7">Belongs to the binding-protein-dependent transport system permease family.</text>
</comment>
<dbReference type="OrthoDB" id="9815445at2"/>
<dbReference type="AlphaFoldDB" id="A0A2V3UES3"/>
<feature type="transmembrane region" description="Helical" evidence="7">
    <location>
        <begin position="82"/>
        <end position="107"/>
    </location>
</feature>
<feature type="domain" description="ABC transmembrane type-1" evidence="8">
    <location>
        <begin position="83"/>
        <end position="274"/>
    </location>
</feature>
<evidence type="ECO:0000313" key="9">
    <source>
        <dbReference type="EMBL" id="PXW63497.1"/>
    </source>
</evidence>
<dbReference type="PROSITE" id="PS50928">
    <property type="entry name" value="ABC_TM1"/>
    <property type="match status" value="1"/>
</dbReference>
<protein>
    <submittedName>
        <fullName evidence="9">Carbohydrate ABC transporter membrane protein 2 (CUT1 family)</fullName>
    </submittedName>
</protein>
<feature type="transmembrane region" description="Helical" evidence="7">
    <location>
        <begin position="23"/>
        <end position="44"/>
    </location>
</feature>
<keyword evidence="2 7" id="KW-0813">Transport</keyword>
<feature type="transmembrane region" description="Helical" evidence="7">
    <location>
        <begin position="119"/>
        <end position="143"/>
    </location>
</feature>
<dbReference type="Pfam" id="PF00528">
    <property type="entry name" value="BPD_transp_1"/>
    <property type="match status" value="1"/>
</dbReference>
<feature type="transmembrane region" description="Helical" evidence="7">
    <location>
        <begin position="199"/>
        <end position="220"/>
    </location>
</feature>
<evidence type="ECO:0000256" key="3">
    <source>
        <dbReference type="ARBA" id="ARBA00022475"/>
    </source>
</evidence>
<dbReference type="RefSeq" id="WP_110373635.1">
    <property type="nucleotide sequence ID" value="NZ_JAHBRY010000002.1"/>
</dbReference>
<accession>A0A2V3UES3</accession>
<evidence type="ECO:0000256" key="5">
    <source>
        <dbReference type="ARBA" id="ARBA00022989"/>
    </source>
</evidence>
<evidence type="ECO:0000256" key="7">
    <source>
        <dbReference type="RuleBase" id="RU363032"/>
    </source>
</evidence>
<keyword evidence="10" id="KW-1185">Reference proteome</keyword>
<dbReference type="InterPro" id="IPR050901">
    <property type="entry name" value="BP-dep_ABC_trans_perm"/>
</dbReference>
<dbReference type="CDD" id="cd06261">
    <property type="entry name" value="TM_PBP2"/>
    <property type="match status" value="1"/>
</dbReference>
<dbReference type="PANTHER" id="PTHR32243">
    <property type="entry name" value="MALTOSE TRANSPORT SYSTEM PERMEASE-RELATED"/>
    <property type="match status" value="1"/>
</dbReference>
<dbReference type="GO" id="GO:0005886">
    <property type="term" value="C:plasma membrane"/>
    <property type="evidence" value="ECO:0007669"/>
    <property type="project" value="UniProtKB-SubCell"/>
</dbReference>
<dbReference type="InterPro" id="IPR035906">
    <property type="entry name" value="MetI-like_sf"/>
</dbReference>
<evidence type="ECO:0000256" key="2">
    <source>
        <dbReference type="ARBA" id="ARBA00022448"/>
    </source>
</evidence>
<dbReference type="Proteomes" id="UP000248021">
    <property type="component" value="Unassembled WGS sequence"/>
</dbReference>
<evidence type="ECO:0000256" key="6">
    <source>
        <dbReference type="ARBA" id="ARBA00023136"/>
    </source>
</evidence>
<evidence type="ECO:0000256" key="1">
    <source>
        <dbReference type="ARBA" id="ARBA00004651"/>
    </source>
</evidence>
<keyword evidence="5 7" id="KW-1133">Transmembrane helix</keyword>
<feature type="transmembrane region" description="Helical" evidence="7">
    <location>
        <begin position="253"/>
        <end position="274"/>
    </location>
</feature>
<name>A0A2V3UES3_9HYPH</name>
<keyword evidence="6 7" id="KW-0472">Membrane</keyword>
<sequence length="289" mass="31457">MRPDSPGKAAIPLWKRRQRMRALVRRAINLAIALVALFPILWGLSTSFKTTPELATFPPTLLPAHPTLEHYALLFRTGIERYMLNSVFLSAATVIGCLAFGSLAAYAMARVKFRGGNTLLLVIVALMSIPLPSLLVPTFTFLAQLGLLDSLTGLALLYIAYQLPIAVWVLYGYFLTIPIELEHAARVDGYSRFATLRKVILPLSGPGLVAAGLFVVTFAWNDFVVAVAMTSSDAVRTLPVAIYGYLGFYGREWGPLTASAILSTIPVIVVFIVFQRFFLGGMTSGGVKS</sequence>
<organism evidence="9 10">
    <name type="scientific">Chelatococcus asaccharovorans</name>
    <dbReference type="NCBI Taxonomy" id="28210"/>
    <lineage>
        <taxon>Bacteria</taxon>
        <taxon>Pseudomonadati</taxon>
        <taxon>Pseudomonadota</taxon>
        <taxon>Alphaproteobacteria</taxon>
        <taxon>Hyphomicrobiales</taxon>
        <taxon>Chelatococcaceae</taxon>
        <taxon>Chelatococcus</taxon>
    </lineage>
</organism>
<gene>
    <name evidence="9" type="ORF">C7450_102413</name>
</gene>
<dbReference type="InterPro" id="IPR000515">
    <property type="entry name" value="MetI-like"/>
</dbReference>
<evidence type="ECO:0000259" key="8">
    <source>
        <dbReference type="PROSITE" id="PS50928"/>
    </source>
</evidence>
<evidence type="ECO:0000313" key="10">
    <source>
        <dbReference type="Proteomes" id="UP000248021"/>
    </source>
</evidence>
<dbReference type="SUPFAM" id="SSF161098">
    <property type="entry name" value="MetI-like"/>
    <property type="match status" value="1"/>
</dbReference>
<evidence type="ECO:0000256" key="4">
    <source>
        <dbReference type="ARBA" id="ARBA00022692"/>
    </source>
</evidence>
<keyword evidence="3" id="KW-1003">Cell membrane</keyword>
<proteinExistence type="inferred from homology"/>
<comment type="subcellular location">
    <subcellularLocation>
        <location evidence="1 7">Cell membrane</location>
        <topology evidence="1 7">Multi-pass membrane protein</topology>
    </subcellularLocation>
</comment>
<comment type="caution">
    <text evidence="9">The sequence shown here is derived from an EMBL/GenBank/DDBJ whole genome shotgun (WGS) entry which is preliminary data.</text>
</comment>
<dbReference type="PANTHER" id="PTHR32243:SF18">
    <property type="entry name" value="INNER MEMBRANE ABC TRANSPORTER PERMEASE PROTEIN YCJP"/>
    <property type="match status" value="1"/>
</dbReference>